<feature type="coiled-coil region" evidence="1">
    <location>
        <begin position="69"/>
        <end position="165"/>
    </location>
</feature>
<gene>
    <name evidence="2" type="ORF">GSPATT00028382001</name>
</gene>
<dbReference type="HOGENOM" id="CLU_097358_0_0_1"/>
<sequence length="182" mass="21777">MNHLSLSQQHELVQLLTIYNNKHGQIHNSNQSFDEMLKQFIKIYSSRFQQNENQKTLISSQVLISSQEIMQKESQQQSKIANLDRLKEQREQLLLKLDQREQELSKIEKLIESLNKKESIQHQFEDLNDGIQMCKEKCALLQEENREFTKIAESLRQQNDQLKCRYSKVKWMNIRFLGSFYL</sequence>
<proteinExistence type="predicted"/>
<dbReference type="Proteomes" id="UP000000600">
    <property type="component" value="Unassembled WGS sequence"/>
</dbReference>
<dbReference type="GeneID" id="5010529"/>
<protein>
    <submittedName>
        <fullName evidence="2">Uncharacterized protein</fullName>
    </submittedName>
</protein>
<dbReference type="EMBL" id="CT867991">
    <property type="protein sequence ID" value="CAK57347.1"/>
    <property type="molecule type" value="Genomic_DNA"/>
</dbReference>
<name>A0BFN0_PARTE</name>
<evidence type="ECO:0000313" key="2">
    <source>
        <dbReference type="EMBL" id="CAK57347.1"/>
    </source>
</evidence>
<reference evidence="2 3" key="1">
    <citation type="journal article" date="2006" name="Nature">
        <title>Global trends of whole-genome duplications revealed by the ciliate Paramecium tetraurelia.</title>
        <authorList>
            <consortium name="Genoscope"/>
            <person name="Aury J.-M."/>
            <person name="Jaillon O."/>
            <person name="Duret L."/>
            <person name="Noel B."/>
            <person name="Jubin C."/>
            <person name="Porcel B.M."/>
            <person name="Segurens B."/>
            <person name="Daubin V."/>
            <person name="Anthouard V."/>
            <person name="Aiach N."/>
            <person name="Arnaiz O."/>
            <person name="Billaut A."/>
            <person name="Beisson J."/>
            <person name="Blanc I."/>
            <person name="Bouhouche K."/>
            <person name="Camara F."/>
            <person name="Duharcourt S."/>
            <person name="Guigo R."/>
            <person name="Gogendeau D."/>
            <person name="Katinka M."/>
            <person name="Keller A.-M."/>
            <person name="Kissmehl R."/>
            <person name="Klotz C."/>
            <person name="Koll F."/>
            <person name="Le Moue A."/>
            <person name="Lepere C."/>
            <person name="Malinsky S."/>
            <person name="Nowacki M."/>
            <person name="Nowak J.K."/>
            <person name="Plattner H."/>
            <person name="Poulain J."/>
            <person name="Ruiz F."/>
            <person name="Serrano V."/>
            <person name="Zagulski M."/>
            <person name="Dessen P."/>
            <person name="Betermier M."/>
            <person name="Weissenbach J."/>
            <person name="Scarpelli C."/>
            <person name="Schachter V."/>
            <person name="Sperling L."/>
            <person name="Meyer E."/>
            <person name="Cohen J."/>
            <person name="Wincker P."/>
        </authorList>
    </citation>
    <scope>NUCLEOTIDE SEQUENCE [LARGE SCALE GENOMIC DNA]</scope>
    <source>
        <strain evidence="2 3">Stock d4-2</strain>
    </source>
</reference>
<evidence type="ECO:0000256" key="1">
    <source>
        <dbReference type="SAM" id="Coils"/>
    </source>
</evidence>
<evidence type="ECO:0000313" key="3">
    <source>
        <dbReference type="Proteomes" id="UP000000600"/>
    </source>
</evidence>
<dbReference type="RefSeq" id="XP_001424745.1">
    <property type="nucleotide sequence ID" value="XM_001424708.1"/>
</dbReference>
<dbReference type="KEGG" id="ptm:GSPATT00028382001"/>
<keyword evidence="3" id="KW-1185">Reference proteome</keyword>
<organism evidence="2 3">
    <name type="scientific">Paramecium tetraurelia</name>
    <dbReference type="NCBI Taxonomy" id="5888"/>
    <lineage>
        <taxon>Eukaryota</taxon>
        <taxon>Sar</taxon>
        <taxon>Alveolata</taxon>
        <taxon>Ciliophora</taxon>
        <taxon>Intramacronucleata</taxon>
        <taxon>Oligohymenophorea</taxon>
        <taxon>Peniculida</taxon>
        <taxon>Parameciidae</taxon>
        <taxon>Paramecium</taxon>
    </lineage>
</organism>
<keyword evidence="1" id="KW-0175">Coiled coil</keyword>
<accession>A0BFN0</accession>
<dbReference type="InParanoid" id="A0BFN0"/>
<dbReference type="AlphaFoldDB" id="A0BFN0"/>